<keyword evidence="10" id="KW-1185">Reference proteome</keyword>
<evidence type="ECO:0000256" key="7">
    <source>
        <dbReference type="ARBA" id="ARBA00023180"/>
    </source>
</evidence>
<keyword evidence="7" id="KW-0325">Glycoprotein</keyword>
<sequence length="801" mass="90813">MQPVSLSQLHIWFVLIELFAFVCGSFSYCPTSLTPCPFVKNATFNKNYEGILNSQSPHTYLFQLDPLYEKFLSTNVRLKVIANVTGGDPHKSLSVTVLQPSAISSSFRLPTFNRRTDAHIPPGDYFSGERTICILDSNANESIPFSVVLSTKSEKDILFVLVITLTEDFLLELNSTKKFTLSPNRPFYFRYEFEESVNSVRILADTKALGDACMTLSVQTAVCPIFDQEESIYYEGTYQTIRSSGALYVKKNKYFQSGFIIVLLAHPDDEECLRRDPLSVPGPHTRLLGGLRDKFFTDINVTLRVVSDAIEFPNTGKNFICWTLPIIIAILICFGSWVALKFKHRLLIRVGPREIYVYGSGFWDRLGRILSSNMYISQFGDLNSKHGNGFYHYVTVTGVFYAVPVCQFAVYYYMVSISTGDTDLCYYNYRCAQAIGPFSDLNHIVSNVAYIMYGIVFILFASKRKSEIEAFTPPPLPVDNQEESNELVPNPHQEIKYGIPVNFGMFKALGAALLMEGVFSASYHMCPNEATFQFDTCFMYVIALLQIIHVGQLRNAEFLTPFVTFAVLASIGVLSVSAVIINVFIIPINKKWFCIPFVVIQIIVTVLLTFNHVFVGVLREDTNELVTGWRIYLHIGKKSTWTFNRISVQRLIFPLVTLVMGLIFGILWIVLKWNFSTYLLYLLVANVLWNVGYYIAMKVIHREFSRTSWIFPAVYFALAAIFGGYAMSFFADVAAQWELPPAESRTFNQNCMNMFGIENYPYDSHDAWHFLSATSIFFAFNGLLILDDDLVATPTSQIAVF</sequence>
<feature type="transmembrane region" description="Helical" evidence="8">
    <location>
        <begin position="531"/>
        <end position="550"/>
    </location>
</feature>
<evidence type="ECO:0000256" key="2">
    <source>
        <dbReference type="ARBA" id="ARBA00006618"/>
    </source>
</evidence>
<dbReference type="EMBL" id="CAXLJM020000072">
    <property type="protein sequence ID" value="CAL8127959.1"/>
    <property type="molecule type" value="Genomic_DNA"/>
</dbReference>
<evidence type="ECO:0000256" key="8">
    <source>
        <dbReference type="SAM" id="Phobius"/>
    </source>
</evidence>
<keyword evidence="5 8" id="KW-1133">Transmembrane helix</keyword>
<feature type="transmembrane region" description="Helical" evidence="8">
    <location>
        <begin position="767"/>
        <end position="786"/>
    </location>
</feature>
<protein>
    <recommendedName>
        <fullName evidence="11">SID1 transmembrane family member 1</fullName>
    </recommendedName>
</protein>
<evidence type="ECO:0000313" key="9">
    <source>
        <dbReference type="EMBL" id="CAL8127959.1"/>
    </source>
</evidence>
<feature type="transmembrane region" description="Helical" evidence="8">
    <location>
        <begin position="390"/>
        <end position="414"/>
    </location>
</feature>
<evidence type="ECO:0000256" key="5">
    <source>
        <dbReference type="ARBA" id="ARBA00022989"/>
    </source>
</evidence>
<feature type="transmembrane region" description="Helical" evidence="8">
    <location>
        <begin position="322"/>
        <end position="340"/>
    </location>
</feature>
<gene>
    <name evidence="9" type="ORF">ODALV1_LOCUS22024</name>
</gene>
<evidence type="ECO:0008006" key="11">
    <source>
        <dbReference type="Google" id="ProtNLM"/>
    </source>
</evidence>
<evidence type="ECO:0000313" key="10">
    <source>
        <dbReference type="Proteomes" id="UP001642540"/>
    </source>
</evidence>
<dbReference type="PANTHER" id="PTHR12185:SF14">
    <property type="entry name" value="CHOLESTEROL UPTAKE PROTEIN 1"/>
    <property type="match status" value="1"/>
</dbReference>
<feature type="transmembrane region" description="Helical" evidence="8">
    <location>
        <begin position="444"/>
        <end position="461"/>
    </location>
</feature>
<feature type="transmembrane region" description="Helical" evidence="8">
    <location>
        <begin position="677"/>
        <end position="697"/>
    </location>
</feature>
<feature type="transmembrane region" description="Helical" evidence="8">
    <location>
        <begin position="9"/>
        <end position="28"/>
    </location>
</feature>
<dbReference type="Proteomes" id="UP001642540">
    <property type="component" value="Unassembled WGS sequence"/>
</dbReference>
<dbReference type="PANTHER" id="PTHR12185">
    <property type="entry name" value="SID1 TRANSMEMBRANE FAMILY MEMEBER"/>
    <property type="match status" value="1"/>
</dbReference>
<name>A0ABP1RGW2_9HEXA</name>
<dbReference type="Pfam" id="PF13965">
    <property type="entry name" value="SID-1_RNA_chan"/>
    <property type="match status" value="2"/>
</dbReference>
<keyword evidence="4" id="KW-0732">Signal</keyword>
<feature type="transmembrane region" description="Helical" evidence="8">
    <location>
        <begin position="562"/>
        <end position="586"/>
    </location>
</feature>
<evidence type="ECO:0000256" key="4">
    <source>
        <dbReference type="ARBA" id="ARBA00022729"/>
    </source>
</evidence>
<organism evidence="9 10">
    <name type="scientific">Orchesella dallaii</name>
    <dbReference type="NCBI Taxonomy" id="48710"/>
    <lineage>
        <taxon>Eukaryota</taxon>
        <taxon>Metazoa</taxon>
        <taxon>Ecdysozoa</taxon>
        <taxon>Arthropoda</taxon>
        <taxon>Hexapoda</taxon>
        <taxon>Collembola</taxon>
        <taxon>Entomobryomorpha</taxon>
        <taxon>Entomobryoidea</taxon>
        <taxon>Orchesellidae</taxon>
        <taxon>Orchesellinae</taxon>
        <taxon>Orchesella</taxon>
    </lineage>
</organism>
<feature type="transmembrane region" description="Helical" evidence="8">
    <location>
        <begin position="592"/>
        <end position="610"/>
    </location>
</feature>
<evidence type="ECO:0000256" key="1">
    <source>
        <dbReference type="ARBA" id="ARBA00004141"/>
    </source>
</evidence>
<comment type="subcellular location">
    <subcellularLocation>
        <location evidence="1">Membrane</location>
        <topology evidence="1">Multi-pass membrane protein</topology>
    </subcellularLocation>
</comment>
<evidence type="ECO:0000256" key="3">
    <source>
        <dbReference type="ARBA" id="ARBA00022692"/>
    </source>
</evidence>
<dbReference type="InterPro" id="IPR025958">
    <property type="entry name" value="SID1_TM_fam"/>
</dbReference>
<accession>A0ABP1RGW2</accession>
<evidence type="ECO:0000256" key="6">
    <source>
        <dbReference type="ARBA" id="ARBA00023136"/>
    </source>
</evidence>
<comment type="similarity">
    <text evidence="2">Belongs to the SID1 family.</text>
</comment>
<comment type="caution">
    <text evidence="9">The sequence shown here is derived from an EMBL/GenBank/DDBJ whole genome shotgun (WGS) entry which is preliminary data.</text>
</comment>
<feature type="transmembrane region" description="Helical" evidence="8">
    <location>
        <begin position="709"/>
        <end position="731"/>
    </location>
</feature>
<proteinExistence type="inferred from homology"/>
<keyword evidence="6 8" id="KW-0472">Membrane</keyword>
<feature type="transmembrane region" description="Helical" evidence="8">
    <location>
        <begin position="651"/>
        <end position="671"/>
    </location>
</feature>
<feature type="transmembrane region" description="Helical" evidence="8">
    <location>
        <begin position="505"/>
        <end position="525"/>
    </location>
</feature>
<keyword evidence="3 8" id="KW-0812">Transmembrane</keyword>
<reference evidence="9 10" key="1">
    <citation type="submission" date="2024-08" db="EMBL/GenBank/DDBJ databases">
        <authorList>
            <person name="Cucini C."/>
            <person name="Frati F."/>
        </authorList>
    </citation>
    <scope>NUCLEOTIDE SEQUENCE [LARGE SCALE GENOMIC DNA]</scope>
</reference>